<keyword evidence="3" id="KW-1185">Reference proteome</keyword>
<gene>
    <name evidence="2" type="ORF">RM479_07800</name>
</gene>
<dbReference type="Proteomes" id="UP001183390">
    <property type="component" value="Unassembled WGS sequence"/>
</dbReference>
<protein>
    <recommendedName>
        <fullName evidence="1">ARG and Rhodanese-Phosphatase-superfamily-associated domain-containing protein</fullName>
    </recommendedName>
</protein>
<dbReference type="RefSeq" id="WP_311511046.1">
    <property type="nucleotide sequence ID" value="NZ_JAVREP010000004.1"/>
</dbReference>
<organism evidence="2 3">
    <name type="scientific">Nocardiopsis lambiniae</name>
    <dbReference type="NCBI Taxonomy" id="3075539"/>
    <lineage>
        <taxon>Bacteria</taxon>
        <taxon>Bacillati</taxon>
        <taxon>Actinomycetota</taxon>
        <taxon>Actinomycetes</taxon>
        <taxon>Streptosporangiales</taxon>
        <taxon>Nocardiopsidaceae</taxon>
        <taxon>Nocardiopsis</taxon>
    </lineage>
</organism>
<proteinExistence type="predicted"/>
<dbReference type="Pfam" id="PF22549">
    <property type="entry name" value="ARPP-2"/>
    <property type="match status" value="1"/>
</dbReference>
<comment type="caution">
    <text evidence="2">The sequence shown here is derived from an EMBL/GenBank/DDBJ whole genome shotgun (WGS) entry which is preliminary data.</text>
</comment>
<name>A0ABU2M6U3_9ACTN</name>
<feature type="domain" description="ARG and Rhodanese-Phosphatase-superfamily-associated" evidence="1">
    <location>
        <begin position="7"/>
        <end position="280"/>
    </location>
</feature>
<evidence type="ECO:0000313" key="2">
    <source>
        <dbReference type="EMBL" id="MDT0328314.1"/>
    </source>
</evidence>
<evidence type="ECO:0000259" key="1">
    <source>
        <dbReference type="Pfam" id="PF22549"/>
    </source>
</evidence>
<accession>A0ABU2M6U3</accession>
<sequence>MNAGRQLSLEGITTGTAQQWGGVRLVPLSRAEPVPGLRLHPMAAEDVRDDPALVAAYAEYEDVGTCCYVPHAYVLTWEGDPEPSAAYGTRLIPPGWSSAPRRVHLDLRGRRVRESVRGRARFLPMRSAVDGLLSLFAGGPEIAWAEWSRRLIRDGLSAPALTTYLGEEIEGLAEALRVFEIHPDQCGVAVYVADVLASVHLYPHPDDYRALHTSMLLDLFGESLYMYGLLRTEVAPLYTPLREREVRSLADLRREVARSRAGTRSGHDSLMLSSLTEGLYRNGGEITFGRWESRSEGDPRSPMFRVGWLAPKPTRGDEAHAGEIIVDAHGRPAYLKTLRLSTGQVRRARLLSTLREADWRSAEAAGSLGITEPELVARLERTGLSHLLAPGLLEAHRAERRRAARR</sequence>
<dbReference type="InterPro" id="IPR054346">
    <property type="entry name" value="ARPP-2"/>
</dbReference>
<evidence type="ECO:0000313" key="3">
    <source>
        <dbReference type="Proteomes" id="UP001183390"/>
    </source>
</evidence>
<dbReference type="EMBL" id="JAVREP010000004">
    <property type="protein sequence ID" value="MDT0328314.1"/>
    <property type="molecule type" value="Genomic_DNA"/>
</dbReference>
<reference evidence="3" key="1">
    <citation type="submission" date="2023-07" db="EMBL/GenBank/DDBJ databases">
        <title>30 novel species of actinomycetes from the DSMZ collection.</title>
        <authorList>
            <person name="Nouioui I."/>
        </authorList>
    </citation>
    <scope>NUCLEOTIDE SEQUENCE [LARGE SCALE GENOMIC DNA]</scope>
    <source>
        <strain evidence="3">DSM 44743</strain>
    </source>
</reference>